<sequence length="339" mass="38555">MSSDEYANRRERRYDEASTSIQHRDTWPRDDKTPIDTFEEFADPKKAVNSKECINRVLKNEWDDYDSSFCNAWLGVSIEPTRFIDPYILRKLRIETDIREMITQLGLGTMATRAYDHHVDLVRQFMVTVELTYSTSKARVTGDGTLIFFARGIRYRISIPELCRIYGFDEAAAASKLPPFLGLNGFWEIIGTRAWDSNSATQTDIRHPTLRYFLRALVNTLVCKMEPNKVDRVRFIPDLQLLRDLPAIPRGPPGVRRARATQGPPEAPLPDFPIIPDIPMRDQGDFQRVVVDALRAIWARVSCTSRRTIRAHSPAAAGPSRQHRDPSSGSDDGSSEATD</sequence>
<dbReference type="Proteomes" id="UP000712600">
    <property type="component" value="Unassembled WGS sequence"/>
</dbReference>
<dbReference type="EMBL" id="QGKX02001521">
    <property type="protein sequence ID" value="KAF3509420.1"/>
    <property type="molecule type" value="Genomic_DNA"/>
</dbReference>
<comment type="caution">
    <text evidence="3">The sequence shown here is derived from an EMBL/GenBank/DDBJ whole genome shotgun (WGS) entry which is preliminary data.</text>
</comment>
<reference evidence="3" key="1">
    <citation type="submission" date="2019-12" db="EMBL/GenBank/DDBJ databases">
        <title>Genome sequencing and annotation of Brassica cretica.</title>
        <authorList>
            <person name="Studholme D.J."/>
            <person name="Sarris P."/>
        </authorList>
    </citation>
    <scope>NUCLEOTIDE SEQUENCE</scope>
    <source>
        <strain evidence="3">PFS-109/04</strain>
        <tissue evidence="3">Leaf</tissue>
    </source>
</reference>
<evidence type="ECO:0000259" key="2">
    <source>
        <dbReference type="Pfam" id="PF03078"/>
    </source>
</evidence>
<evidence type="ECO:0000256" key="1">
    <source>
        <dbReference type="SAM" id="MobiDB-lite"/>
    </source>
</evidence>
<dbReference type="AlphaFoldDB" id="A0A8S9P2V7"/>
<name>A0A8S9P2V7_BRACR</name>
<accession>A0A8S9P2V7</accession>
<evidence type="ECO:0000313" key="4">
    <source>
        <dbReference type="Proteomes" id="UP000712600"/>
    </source>
</evidence>
<evidence type="ECO:0000313" key="3">
    <source>
        <dbReference type="EMBL" id="KAF3509420.1"/>
    </source>
</evidence>
<proteinExistence type="predicted"/>
<feature type="region of interest" description="Disordered" evidence="1">
    <location>
        <begin position="308"/>
        <end position="339"/>
    </location>
</feature>
<feature type="region of interest" description="Disordered" evidence="1">
    <location>
        <begin position="1"/>
        <end position="32"/>
    </location>
</feature>
<protein>
    <recommendedName>
        <fullName evidence="2">Arabidopsis retrotransposon Orf1 C-terminal domain-containing protein</fullName>
    </recommendedName>
</protein>
<dbReference type="InterPro" id="IPR004312">
    <property type="entry name" value="ATHILA_Orf1_C"/>
</dbReference>
<organism evidence="3 4">
    <name type="scientific">Brassica cretica</name>
    <name type="common">Mustard</name>
    <dbReference type="NCBI Taxonomy" id="69181"/>
    <lineage>
        <taxon>Eukaryota</taxon>
        <taxon>Viridiplantae</taxon>
        <taxon>Streptophyta</taxon>
        <taxon>Embryophyta</taxon>
        <taxon>Tracheophyta</taxon>
        <taxon>Spermatophyta</taxon>
        <taxon>Magnoliopsida</taxon>
        <taxon>eudicotyledons</taxon>
        <taxon>Gunneridae</taxon>
        <taxon>Pentapetalae</taxon>
        <taxon>rosids</taxon>
        <taxon>malvids</taxon>
        <taxon>Brassicales</taxon>
        <taxon>Brassicaceae</taxon>
        <taxon>Brassiceae</taxon>
        <taxon>Brassica</taxon>
    </lineage>
</organism>
<feature type="domain" description="Arabidopsis retrotransposon Orf1 C-terminal" evidence="2">
    <location>
        <begin position="78"/>
        <end position="226"/>
    </location>
</feature>
<gene>
    <name evidence="3" type="ORF">F2Q69_00002291</name>
</gene>
<dbReference type="Pfam" id="PF03078">
    <property type="entry name" value="ATHILA"/>
    <property type="match status" value="1"/>
</dbReference>